<dbReference type="PROSITE" id="PS51257">
    <property type="entry name" value="PROKAR_LIPOPROTEIN"/>
    <property type="match status" value="1"/>
</dbReference>
<evidence type="ECO:0000313" key="1">
    <source>
        <dbReference type="EMBL" id="BDI30437.1"/>
    </source>
</evidence>
<dbReference type="AlphaFoldDB" id="A0A402CVI4"/>
<name>A0A402CVI4_9BACT</name>
<organism evidence="1 2">
    <name type="scientific">Capsulimonas corticalis</name>
    <dbReference type="NCBI Taxonomy" id="2219043"/>
    <lineage>
        <taxon>Bacteria</taxon>
        <taxon>Bacillati</taxon>
        <taxon>Armatimonadota</taxon>
        <taxon>Armatimonadia</taxon>
        <taxon>Capsulimonadales</taxon>
        <taxon>Capsulimonadaceae</taxon>
        <taxon>Capsulimonas</taxon>
    </lineage>
</organism>
<accession>A0A402CVI4</accession>
<dbReference type="KEGG" id="ccot:CCAX7_24880"/>
<dbReference type="RefSeq" id="WP_125205962.1">
    <property type="nucleotide sequence ID" value="NZ_AP025739.1"/>
</dbReference>
<gene>
    <name evidence="1" type="ORF">CCAX7_24880</name>
</gene>
<proteinExistence type="predicted"/>
<dbReference type="EMBL" id="AP025739">
    <property type="protein sequence ID" value="BDI30437.1"/>
    <property type="molecule type" value="Genomic_DNA"/>
</dbReference>
<dbReference type="Proteomes" id="UP000287394">
    <property type="component" value="Chromosome"/>
</dbReference>
<keyword evidence="2" id="KW-1185">Reference proteome</keyword>
<protein>
    <submittedName>
        <fullName evidence="1">Uncharacterized protein</fullName>
    </submittedName>
</protein>
<sequence>MTLQKRIPLLCGMLVILAAMITSGCQSSAPAPTSPSPIVGNAEEGKAKAIKQIQDNPNIPQQQKASIIAQIQSSGQPTKP</sequence>
<evidence type="ECO:0000313" key="2">
    <source>
        <dbReference type="Proteomes" id="UP000287394"/>
    </source>
</evidence>
<reference evidence="1 2" key="1">
    <citation type="journal article" date="2019" name="Int. J. Syst. Evol. Microbiol.">
        <title>Capsulimonas corticalis gen. nov., sp. nov., an aerobic capsulated bacterium, of a novel bacterial order, Capsulimonadales ord. nov., of the class Armatimonadia of the phylum Armatimonadetes.</title>
        <authorList>
            <person name="Li J."/>
            <person name="Kudo C."/>
            <person name="Tonouchi A."/>
        </authorList>
    </citation>
    <scope>NUCLEOTIDE SEQUENCE [LARGE SCALE GENOMIC DNA]</scope>
    <source>
        <strain evidence="1 2">AX-7</strain>
    </source>
</reference>